<organism evidence="1 2">
    <name type="scientific">Thalassomonas actiniarum</name>
    <dbReference type="NCBI Taxonomy" id="485447"/>
    <lineage>
        <taxon>Bacteria</taxon>
        <taxon>Pseudomonadati</taxon>
        <taxon>Pseudomonadota</taxon>
        <taxon>Gammaproteobacteria</taxon>
        <taxon>Alteromonadales</taxon>
        <taxon>Colwelliaceae</taxon>
        <taxon>Thalassomonas</taxon>
    </lineage>
</organism>
<sequence>MHFSLINLDWLTDNGVASTTVNNGIPELVVVSLFDNKVQQLNGNWAYGLTDSQHPEHSYLIEQQTHALYRASLLILDDGLIINVNKLTKT</sequence>
<reference evidence="1 2" key="1">
    <citation type="journal article" date="2015" name="Genome Announc.">
        <title>Draft Genome Sequences of Marine Isolates of Thalassomonas viridans and Thalassomonas actiniarum.</title>
        <authorList>
            <person name="Olonade I."/>
            <person name="van Zyl L.J."/>
            <person name="Trindade M."/>
        </authorList>
    </citation>
    <scope>NUCLEOTIDE SEQUENCE [LARGE SCALE GENOMIC DNA]</scope>
    <source>
        <strain evidence="1 2">A5K-106</strain>
    </source>
</reference>
<dbReference type="Proteomes" id="UP000032568">
    <property type="component" value="Chromosome"/>
</dbReference>
<name>A0AAF0C250_9GAMM</name>
<evidence type="ECO:0000313" key="2">
    <source>
        <dbReference type="Proteomes" id="UP000032568"/>
    </source>
</evidence>
<dbReference type="AlphaFoldDB" id="A0AAF0C250"/>
<dbReference type="KEGG" id="tact:SG35_023005"/>
<keyword evidence="2" id="KW-1185">Reference proteome</keyword>
<dbReference type="EMBL" id="CP059735">
    <property type="protein sequence ID" value="WDD98122.1"/>
    <property type="molecule type" value="Genomic_DNA"/>
</dbReference>
<evidence type="ECO:0000313" key="1">
    <source>
        <dbReference type="EMBL" id="WDD98122.1"/>
    </source>
</evidence>
<proteinExistence type="predicted"/>
<accession>A0AAF0C250</accession>
<gene>
    <name evidence="1" type="ORF">SG35_023005</name>
</gene>
<protein>
    <submittedName>
        <fullName evidence="1">Uncharacterized protein</fullName>
    </submittedName>
</protein>
<reference evidence="1 2" key="2">
    <citation type="journal article" date="2022" name="Mar. Drugs">
        <title>Bioassay-Guided Fractionation Leads to the Detection of Cholic Acid Generated by the Rare Thalassomonas sp.</title>
        <authorList>
            <person name="Pheiffer F."/>
            <person name="Schneider Y.K."/>
            <person name="Hansen E.H."/>
            <person name="Andersen J.H."/>
            <person name="Isaksson J."/>
            <person name="Busche T."/>
            <person name="R C."/>
            <person name="Kalinowski J."/>
            <person name="Zyl L.V."/>
            <person name="Trindade M."/>
        </authorList>
    </citation>
    <scope>NUCLEOTIDE SEQUENCE [LARGE SCALE GENOMIC DNA]</scope>
    <source>
        <strain evidence="1 2">A5K-106</strain>
    </source>
</reference>